<feature type="domain" description="Flagellar basal-body/hook protein C-terminal" evidence="10">
    <location>
        <begin position="572"/>
        <end position="611"/>
    </location>
</feature>
<reference evidence="12" key="1">
    <citation type="submission" date="2017-08" db="EMBL/GenBank/DDBJ databases">
        <authorList>
            <person name="Imhoff J.F."/>
            <person name="Rahn T."/>
            <person name="Kuenzel S."/>
            <person name="Neulinger S.C."/>
        </authorList>
    </citation>
    <scope>NUCLEOTIDE SEQUENCE</scope>
    <source>
        <strain evidence="12">DSM 9154</strain>
    </source>
</reference>
<dbReference type="InterPro" id="IPR002371">
    <property type="entry name" value="FlgK"/>
</dbReference>
<dbReference type="GO" id="GO:0009425">
    <property type="term" value="C:bacterial-type flagellum basal body"/>
    <property type="evidence" value="ECO:0007669"/>
    <property type="project" value="UniProtKB-SubCell"/>
</dbReference>
<dbReference type="Pfam" id="PF22638">
    <property type="entry name" value="FlgK_D1"/>
    <property type="match status" value="1"/>
</dbReference>
<dbReference type="GO" id="GO:0005198">
    <property type="term" value="F:structural molecule activity"/>
    <property type="evidence" value="ECO:0007669"/>
    <property type="project" value="InterPro"/>
</dbReference>
<name>A0A934QJ17_9PROT</name>
<comment type="caution">
    <text evidence="12">The sequence shown here is derived from an EMBL/GenBank/DDBJ whole genome shotgun (WGS) entry which is preliminary data.</text>
</comment>
<dbReference type="EMBL" id="NRRE01000026">
    <property type="protein sequence ID" value="MBK1697713.1"/>
    <property type="molecule type" value="Genomic_DNA"/>
</dbReference>
<evidence type="ECO:0000313" key="13">
    <source>
        <dbReference type="Proteomes" id="UP000778970"/>
    </source>
</evidence>
<reference evidence="12" key="2">
    <citation type="journal article" date="2020" name="Microorganisms">
        <title>Osmotic Adaptation and Compatible Solute Biosynthesis of Phototrophic Bacteria as Revealed from Genome Analyses.</title>
        <authorList>
            <person name="Imhoff J.F."/>
            <person name="Rahn T."/>
            <person name="Kunzel S."/>
            <person name="Keller A."/>
            <person name="Neulinger S.C."/>
        </authorList>
    </citation>
    <scope>NUCLEOTIDE SEQUENCE</scope>
    <source>
        <strain evidence="12">DSM 9154</strain>
    </source>
</reference>
<evidence type="ECO:0000256" key="4">
    <source>
        <dbReference type="ARBA" id="ARBA00016244"/>
    </source>
</evidence>
<comment type="similarity">
    <text evidence="3">Belongs to the flagella basal body rod proteins family.</text>
</comment>
<feature type="compositionally biased region" description="Low complexity" evidence="8">
    <location>
        <begin position="266"/>
        <end position="275"/>
    </location>
</feature>
<dbReference type="NCBIfam" id="TIGR02492">
    <property type="entry name" value="flgK_ends"/>
    <property type="match status" value="1"/>
</dbReference>
<dbReference type="SUPFAM" id="SSF64518">
    <property type="entry name" value="Phase 1 flagellin"/>
    <property type="match status" value="1"/>
</dbReference>
<keyword evidence="7" id="KW-0175">Coiled coil</keyword>
<evidence type="ECO:0000256" key="7">
    <source>
        <dbReference type="SAM" id="Coils"/>
    </source>
</evidence>
<evidence type="ECO:0000256" key="2">
    <source>
        <dbReference type="ARBA" id="ARBA00004613"/>
    </source>
</evidence>
<dbReference type="AlphaFoldDB" id="A0A934QJ17"/>
<evidence type="ECO:0000256" key="6">
    <source>
        <dbReference type="ARBA" id="ARBA00023143"/>
    </source>
</evidence>
<dbReference type="Proteomes" id="UP000778970">
    <property type="component" value="Unassembled WGS sequence"/>
</dbReference>
<feature type="coiled-coil region" evidence="7">
    <location>
        <begin position="161"/>
        <end position="188"/>
    </location>
</feature>
<dbReference type="Pfam" id="PF00460">
    <property type="entry name" value="Flg_bb_rod"/>
    <property type="match status" value="1"/>
</dbReference>
<keyword evidence="12" id="KW-0282">Flagellum</keyword>
<keyword evidence="13" id="KW-1185">Reference proteome</keyword>
<sequence length="613" mass="64528">MSLSGSLFYAVSGLQTAQRQINVTSGNVSNANVEGYSKQTAAAITQLVDGKNSGVDIGQIRREVNSYLDSEVMQSRTELGALNTRSEYLGRIGDMFGTLSSDSTLSNSLNSLSSALEALSVEPESASVRNDVVEAASTLARQLNDISTQTTELRTEASNDIDRGVAEINDALSQIAELNDEISRANALGRSTADLEDERDRQLETLSEWMDVSTFQRDNGAIAVMGKMSDGSTKMMVDSREVQFDFSKASALGPVATSSDGFPTLSSAPSPAAASDQLGPNTGGKLGALLDVRDNMLTDFHRDLDRLTQVVRDRVNAAHNQGTYQNQGQATLTGSADISSDTFSSPATGSLTVNYTNASNEVIGSATVSIAGDTSVADVQASLAGTLASTVNADGQLELSLPGGAPAGATGFTLNTGDATIASTELGDTRGFSHYFGLNNLFETPDLPLLPSAGAGDITGAAGDIQVRSDIKQDSANLSYGSATQYPSPAPATNPPAVYAGDNTVAQAMADSFEDRSTIAASGGNLRNVNTTMSGYAADLLSFQASETSRTDTARDFQQTMYDELKFRSDSKSGVNIDEELSNMLVFEQAYNASARVISTVQQMFDTLDRMMN</sequence>
<evidence type="ECO:0000256" key="5">
    <source>
        <dbReference type="ARBA" id="ARBA00022525"/>
    </source>
</evidence>
<dbReference type="InterPro" id="IPR001444">
    <property type="entry name" value="Flag_bb_rod_N"/>
</dbReference>
<gene>
    <name evidence="12" type="primary">flgK</name>
    <name evidence="12" type="ORF">CKO21_10710</name>
</gene>
<keyword evidence="12" id="KW-0966">Cell projection</keyword>
<feature type="region of interest" description="Disordered" evidence="8">
    <location>
        <begin position="262"/>
        <end position="281"/>
    </location>
</feature>
<evidence type="ECO:0000313" key="12">
    <source>
        <dbReference type="EMBL" id="MBK1697713.1"/>
    </source>
</evidence>
<organism evidence="12 13">
    <name type="scientific">Rhodovibrio salinarum</name>
    <dbReference type="NCBI Taxonomy" id="1087"/>
    <lineage>
        <taxon>Bacteria</taxon>
        <taxon>Pseudomonadati</taxon>
        <taxon>Pseudomonadota</taxon>
        <taxon>Alphaproteobacteria</taxon>
        <taxon>Rhodospirillales</taxon>
        <taxon>Rhodovibrionaceae</taxon>
        <taxon>Rhodovibrio</taxon>
    </lineage>
</organism>
<evidence type="ECO:0000259" key="11">
    <source>
        <dbReference type="Pfam" id="PF22638"/>
    </source>
</evidence>
<accession>A0A934QJ17</accession>
<dbReference type="GO" id="GO:0005576">
    <property type="term" value="C:extracellular region"/>
    <property type="evidence" value="ECO:0007669"/>
    <property type="project" value="UniProtKB-SubCell"/>
</dbReference>
<dbReference type="PANTHER" id="PTHR30033:SF1">
    <property type="entry name" value="FLAGELLAR HOOK-ASSOCIATED PROTEIN 1"/>
    <property type="match status" value="1"/>
</dbReference>
<feature type="domain" description="Flagellar hook-associated protein FlgK helical" evidence="11">
    <location>
        <begin position="91"/>
        <end position="326"/>
    </location>
</feature>
<keyword evidence="12" id="KW-0969">Cilium</keyword>
<dbReference type="PRINTS" id="PR01005">
    <property type="entry name" value="FLGHOOKAP1"/>
</dbReference>
<comment type="subcellular location">
    <subcellularLocation>
        <location evidence="1">Bacterial flagellum basal body</location>
    </subcellularLocation>
    <subcellularLocation>
        <location evidence="2">Secreted</location>
    </subcellularLocation>
</comment>
<evidence type="ECO:0000256" key="1">
    <source>
        <dbReference type="ARBA" id="ARBA00004117"/>
    </source>
</evidence>
<dbReference type="RefSeq" id="WP_027289059.1">
    <property type="nucleotide sequence ID" value="NZ_NRRE01000026.1"/>
</dbReference>
<dbReference type="InterPro" id="IPR010930">
    <property type="entry name" value="Flg_bb/hook_C_dom"/>
</dbReference>
<proteinExistence type="inferred from homology"/>
<keyword evidence="6" id="KW-0975">Bacterial flagellum</keyword>
<dbReference type="InterPro" id="IPR053927">
    <property type="entry name" value="FlgK_helical"/>
</dbReference>
<dbReference type="Pfam" id="PF06429">
    <property type="entry name" value="Flg_bbr_C"/>
    <property type="match status" value="1"/>
</dbReference>
<feature type="domain" description="Flagellar basal body rod protein N-terminal" evidence="9">
    <location>
        <begin position="10"/>
        <end position="36"/>
    </location>
</feature>
<evidence type="ECO:0000256" key="8">
    <source>
        <dbReference type="SAM" id="MobiDB-lite"/>
    </source>
</evidence>
<dbReference type="PANTHER" id="PTHR30033">
    <property type="entry name" value="FLAGELLAR HOOK-ASSOCIATED PROTEIN 1"/>
    <property type="match status" value="1"/>
</dbReference>
<evidence type="ECO:0000259" key="9">
    <source>
        <dbReference type="Pfam" id="PF00460"/>
    </source>
</evidence>
<protein>
    <recommendedName>
        <fullName evidence="4">Flagellar hook-associated protein 1</fullName>
    </recommendedName>
</protein>
<dbReference type="GO" id="GO:0044780">
    <property type="term" value="P:bacterial-type flagellum assembly"/>
    <property type="evidence" value="ECO:0007669"/>
    <property type="project" value="InterPro"/>
</dbReference>
<evidence type="ECO:0000259" key="10">
    <source>
        <dbReference type="Pfam" id="PF06429"/>
    </source>
</evidence>
<evidence type="ECO:0000256" key="3">
    <source>
        <dbReference type="ARBA" id="ARBA00009677"/>
    </source>
</evidence>
<keyword evidence="5" id="KW-0964">Secreted</keyword>
<dbReference type="GO" id="GO:0009424">
    <property type="term" value="C:bacterial-type flagellum hook"/>
    <property type="evidence" value="ECO:0007669"/>
    <property type="project" value="InterPro"/>
</dbReference>